<keyword evidence="3" id="KW-0966">Cell projection</keyword>
<dbReference type="Gene3D" id="3.30.750.140">
    <property type="match status" value="1"/>
</dbReference>
<feature type="compositionally biased region" description="Basic and acidic residues" evidence="1">
    <location>
        <begin position="455"/>
        <end position="472"/>
    </location>
</feature>
<keyword evidence="3" id="KW-0969">Cilium</keyword>
<proteinExistence type="predicted"/>
<dbReference type="AlphaFoldDB" id="A0A3S4EKZ2"/>
<feature type="compositionally biased region" description="Basic and acidic residues" evidence="1">
    <location>
        <begin position="292"/>
        <end position="310"/>
    </location>
</feature>
<feature type="region of interest" description="Disordered" evidence="1">
    <location>
        <begin position="254"/>
        <end position="330"/>
    </location>
</feature>
<dbReference type="OrthoDB" id="7203912at2"/>
<keyword evidence="3" id="KW-0282">Flagellum</keyword>
<evidence type="ECO:0000313" key="3">
    <source>
        <dbReference type="EMBL" id="VDS04314.1"/>
    </source>
</evidence>
<dbReference type="InterPro" id="IPR038610">
    <property type="entry name" value="FliK-like_C_sf"/>
</dbReference>
<reference evidence="3 4" key="1">
    <citation type="submission" date="2018-12" db="EMBL/GenBank/DDBJ databases">
        <authorList>
            <person name="Criscuolo A."/>
        </authorList>
    </citation>
    <scope>NUCLEOTIDE SEQUENCE [LARGE SCALE GENOMIC DNA]</scope>
    <source>
        <strain evidence="3">ACIP1116281</strain>
    </source>
</reference>
<dbReference type="EMBL" id="UZWD01000022">
    <property type="protein sequence ID" value="VDS04314.1"/>
    <property type="molecule type" value="Genomic_DNA"/>
</dbReference>
<sequence length="497" mass="52508">MASATNLLGAAIGAIADKALGKTTAKVELNGSSFRSILERSSPPQDNAAHRTERSSQSQIEVTIDRSTPRRDLHSAKSDDAAPVTNDTEKDTETAEAPKEMVALVNALSAIKTSLDAGQPIDPALIDQVETALQDLAAMLGIDLSAQLQQQDLSAADGPMAGLVQMMNQLAQPDATPEIAQRLAGLQDKLGALLTQLQSEDVPPDLLAKAGFDATKAMDPNLEAALQRLTATTVPDEPKLATPELKLPEVALTGKPAIDKSSEAPVQAETTTEPKPKLEASASAAAASDTTDGDKLNEDRPSHAARRDTHATPPPAIDASGNAAPSQPGQQETIRLDAAANPRIIQTGYQTSQQQLNLPQIAFEMARQVGDGNTRFQIRLDPPELGRIDVRLEIDKGGQVLARLTVEKSETLDLMQRDQRALQQALQQAGLDSSKTNLEFSLKQNPFAGGQPGDGRQDGAHHGDADGAVRSDEPEEALPAVNLYRGALQASGLNIIA</sequence>
<organism evidence="3 4">
    <name type="scientific">Devosia equisanguinis</name>
    <dbReference type="NCBI Taxonomy" id="2490941"/>
    <lineage>
        <taxon>Bacteria</taxon>
        <taxon>Pseudomonadati</taxon>
        <taxon>Pseudomonadota</taxon>
        <taxon>Alphaproteobacteria</taxon>
        <taxon>Hyphomicrobiales</taxon>
        <taxon>Devosiaceae</taxon>
        <taxon>Devosia</taxon>
    </lineage>
</organism>
<feature type="region of interest" description="Disordered" evidence="1">
    <location>
        <begin position="31"/>
        <end position="98"/>
    </location>
</feature>
<keyword evidence="4" id="KW-1185">Reference proteome</keyword>
<feature type="domain" description="Flagellar hook-length control protein-like C-terminal" evidence="2">
    <location>
        <begin position="366"/>
        <end position="438"/>
    </location>
</feature>
<gene>
    <name evidence="3" type="ORF">DEVEQU_01449</name>
</gene>
<protein>
    <submittedName>
        <fullName evidence="3">Flagellar hook-length control protein FliK</fullName>
    </submittedName>
</protein>
<evidence type="ECO:0000256" key="1">
    <source>
        <dbReference type="SAM" id="MobiDB-lite"/>
    </source>
</evidence>
<dbReference type="Pfam" id="PF02120">
    <property type="entry name" value="Flg_hook"/>
    <property type="match status" value="1"/>
</dbReference>
<feature type="region of interest" description="Disordered" evidence="1">
    <location>
        <begin position="443"/>
        <end position="474"/>
    </location>
</feature>
<evidence type="ECO:0000313" key="4">
    <source>
        <dbReference type="Proteomes" id="UP000268844"/>
    </source>
</evidence>
<dbReference type="Proteomes" id="UP000268844">
    <property type="component" value="Unassembled WGS sequence"/>
</dbReference>
<accession>A0A3S4EKZ2</accession>
<dbReference type="InterPro" id="IPR021136">
    <property type="entry name" value="Flagellar_hook_control-like_C"/>
</dbReference>
<evidence type="ECO:0000259" key="2">
    <source>
        <dbReference type="Pfam" id="PF02120"/>
    </source>
</evidence>
<dbReference type="CDD" id="cd17470">
    <property type="entry name" value="T3SS_Flik_C"/>
    <property type="match status" value="1"/>
</dbReference>
<feature type="compositionally biased region" description="Basic and acidic residues" evidence="1">
    <location>
        <begin position="63"/>
        <end position="80"/>
    </location>
</feature>
<name>A0A3S4EKZ2_9HYPH</name>
<feature type="compositionally biased region" description="Basic and acidic residues" evidence="1">
    <location>
        <begin position="87"/>
        <end position="98"/>
    </location>
</feature>
<dbReference type="RefSeq" id="WP_126149898.1">
    <property type="nucleotide sequence ID" value="NZ_JBHTMH010000003.1"/>
</dbReference>